<comment type="caution">
    <text evidence="2">The sequence shown here is derived from an EMBL/GenBank/DDBJ whole genome shotgun (WGS) entry which is preliminary data.</text>
</comment>
<evidence type="ECO:0008006" key="4">
    <source>
        <dbReference type="Google" id="ProtNLM"/>
    </source>
</evidence>
<evidence type="ECO:0000256" key="1">
    <source>
        <dbReference type="SAM" id="SignalP"/>
    </source>
</evidence>
<dbReference type="Gene3D" id="1.10.260.40">
    <property type="entry name" value="lambda repressor-like DNA-binding domains"/>
    <property type="match status" value="1"/>
</dbReference>
<proteinExistence type="predicted"/>
<protein>
    <recommendedName>
        <fullName evidence="4">HTH cro/C1-type domain-containing protein</fullName>
    </recommendedName>
</protein>
<name>A0A9D1TQH2_9FIRM</name>
<organism evidence="2 3">
    <name type="scientific">Candidatus Protoclostridium stercorigallinarum</name>
    <dbReference type="NCBI Taxonomy" id="2838741"/>
    <lineage>
        <taxon>Bacteria</taxon>
        <taxon>Bacillati</taxon>
        <taxon>Bacillota</taxon>
        <taxon>Clostridia</taxon>
        <taxon>Candidatus Protoclostridium</taxon>
    </lineage>
</organism>
<reference evidence="2" key="2">
    <citation type="submission" date="2021-04" db="EMBL/GenBank/DDBJ databases">
        <authorList>
            <person name="Gilroy R."/>
        </authorList>
    </citation>
    <scope>NUCLEOTIDE SEQUENCE</scope>
    <source>
        <strain evidence="2">12435</strain>
    </source>
</reference>
<accession>A0A9D1TQH2</accession>
<dbReference type="SUPFAM" id="SSF47413">
    <property type="entry name" value="lambda repressor-like DNA-binding domains"/>
    <property type="match status" value="1"/>
</dbReference>
<keyword evidence="1" id="KW-0732">Signal</keyword>
<evidence type="ECO:0000313" key="3">
    <source>
        <dbReference type="Proteomes" id="UP000823990"/>
    </source>
</evidence>
<evidence type="ECO:0000313" key="2">
    <source>
        <dbReference type="EMBL" id="HIW01745.1"/>
    </source>
</evidence>
<sequence length="144" mass="15022">MASSFGKRLRSLAAAASLSAADLAAAAGLPRASAELWLSPEGNARADTTLGNALALCRVFSCSLSYLAGTSDVFGACPPPCDPRSFVSRLPVLLNKFGKTLHGMLRNTSVTDTHLRVWKSGGPVLLSDIVSVADFLSCTPDELL</sequence>
<feature type="signal peptide" evidence="1">
    <location>
        <begin position="1"/>
        <end position="26"/>
    </location>
</feature>
<dbReference type="GO" id="GO:0003677">
    <property type="term" value="F:DNA binding"/>
    <property type="evidence" value="ECO:0007669"/>
    <property type="project" value="InterPro"/>
</dbReference>
<gene>
    <name evidence="2" type="ORF">H9892_00170</name>
</gene>
<dbReference type="AlphaFoldDB" id="A0A9D1TQH2"/>
<feature type="chain" id="PRO_5039731097" description="HTH cro/C1-type domain-containing protein" evidence="1">
    <location>
        <begin position="27"/>
        <end position="144"/>
    </location>
</feature>
<dbReference type="Proteomes" id="UP000823990">
    <property type="component" value="Unassembled WGS sequence"/>
</dbReference>
<dbReference type="EMBL" id="DXHS01000005">
    <property type="protein sequence ID" value="HIW01745.1"/>
    <property type="molecule type" value="Genomic_DNA"/>
</dbReference>
<reference evidence="2" key="1">
    <citation type="journal article" date="2021" name="PeerJ">
        <title>Extensive microbial diversity within the chicken gut microbiome revealed by metagenomics and culture.</title>
        <authorList>
            <person name="Gilroy R."/>
            <person name="Ravi A."/>
            <person name="Getino M."/>
            <person name="Pursley I."/>
            <person name="Horton D.L."/>
            <person name="Alikhan N.F."/>
            <person name="Baker D."/>
            <person name="Gharbi K."/>
            <person name="Hall N."/>
            <person name="Watson M."/>
            <person name="Adriaenssens E.M."/>
            <person name="Foster-Nyarko E."/>
            <person name="Jarju S."/>
            <person name="Secka A."/>
            <person name="Antonio M."/>
            <person name="Oren A."/>
            <person name="Chaudhuri R.R."/>
            <person name="La Ragione R."/>
            <person name="Hildebrand F."/>
            <person name="Pallen M.J."/>
        </authorList>
    </citation>
    <scope>NUCLEOTIDE SEQUENCE</scope>
    <source>
        <strain evidence="2">12435</strain>
    </source>
</reference>
<dbReference type="InterPro" id="IPR010982">
    <property type="entry name" value="Lambda_DNA-bd_dom_sf"/>
</dbReference>